<dbReference type="SUPFAM" id="SSF53756">
    <property type="entry name" value="UDP-Glycosyltransferase/glycogen phosphorylase"/>
    <property type="match status" value="1"/>
</dbReference>
<keyword evidence="1" id="KW-1133">Transmembrane helix</keyword>
<feature type="transmembrane region" description="Helical" evidence="1">
    <location>
        <begin position="12"/>
        <end position="29"/>
    </location>
</feature>
<gene>
    <name evidence="2" type="ORF">ZIOFF_051582</name>
</gene>
<name>A0A8J5KUQ8_ZINOF</name>
<dbReference type="Gene3D" id="3.40.50.2000">
    <property type="entry name" value="Glycogen Phosphorylase B"/>
    <property type="match status" value="1"/>
</dbReference>
<dbReference type="Proteomes" id="UP000734854">
    <property type="component" value="Unassembled WGS sequence"/>
</dbReference>
<sequence>MADHGNGASLHIVVFPWLTFSLMLPFLSLSKSLAKRRHRVSFLSTSRNIAHLPKLPPNVTPFIDFVPLPLPPVDNLPLDADSTNDLLPAKFST</sequence>
<proteinExistence type="predicted"/>
<keyword evidence="1" id="KW-0472">Membrane</keyword>
<dbReference type="AlphaFoldDB" id="A0A8J5KUQ8"/>
<evidence type="ECO:0000256" key="1">
    <source>
        <dbReference type="SAM" id="Phobius"/>
    </source>
</evidence>
<accession>A0A8J5KUQ8</accession>
<organism evidence="2 3">
    <name type="scientific">Zingiber officinale</name>
    <name type="common">Ginger</name>
    <name type="synonym">Amomum zingiber</name>
    <dbReference type="NCBI Taxonomy" id="94328"/>
    <lineage>
        <taxon>Eukaryota</taxon>
        <taxon>Viridiplantae</taxon>
        <taxon>Streptophyta</taxon>
        <taxon>Embryophyta</taxon>
        <taxon>Tracheophyta</taxon>
        <taxon>Spermatophyta</taxon>
        <taxon>Magnoliopsida</taxon>
        <taxon>Liliopsida</taxon>
        <taxon>Zingiberales</taxon>
        <taxon>Zingiberaceae</taxon>
        <taxon>Zingiber</taxon>
    </lineage>
</organism>
<dbReference type="EMBL" id="JACMSC010000014">
    <property type="protein sequence ID" value="KAG6490293.1"/>
    <property type="molecule type" value="Genomic_DNA"/>
</dbReference>
<evidence type="ECO:0000313" key="2">
    <source>
        <dbReference type="EMBL" id="KAG6490293.1"/>
    </source>
</evidence>
<comment type="caution">
    <text evidence="2">The sequence shown here is derived from an EMBL/GenBank/DDBJ whole genome shotgun (WGS) entry which is preliminary data.</text>
</comment>
<keyword evidence="3" id="KW-1185">Reference proteome</keyword>
<protein>
    <submittedName>
        <fullName evidence="2">Uncharacterized protein</fullName>
    </submittedName>
</protein>
<evidence type="ECO:0000313" key="3">
    <source>
        <dbReference type="Proteomes" id="UP000734854"/>
    </source>
</evidence>
<reference evidence="2 3" key="1">
    <citation type="submission" date="2020-08" db="EMBL/GenBank/DDBJ databases">
        <title>Plant Genome Project.</title>
        <authorList>
            <person name="Zhang R.-G."/>
        </authorList>
    </citation>
    <scope>NUCLEOTIDE SEQUENCE [LARGE SCALE GENOMIC DNA]</scope>
    <source>
        <tissue evidence="2">Rhizome</tissue>
    </source>
</reference>
<keyword evidence="1" id="KW-0812">Transmembrane</keyword>